<comment type="caution">
    <text evidence="1">The sequence shown here is derived from an EMBL/GenBank/DDBJ whole genome shotgun (WGS) entry which is preliminary data.</text>
</comment>
<dbReference type="Pfam" id="PF23835">
    <property type="entry name" value="DUF7205"/>
    <property type="match status" value="1"/>
</dbReference>
<evidence type="ECO:0008006" key="2">
    <source>
        <dbReference type="Google" id="ProtNLM"/>
    </source>
</evidence>
<dbReference type="InterPro" id="IPR055629">
    <property type="entry name" value="DUF7205"/>
</dbReference>
<gene>
    <name evidence="1" type="ORF">LCGC14_2041010</name>
</gene>
<evidence type="ECO:0000313" key="1">
    <source>
        <dbReference type="EMBL" id="KKL76823.1"/>
    </source>
</evidence>
<sequence>MQDANGNEIRMNDRVIVKYAGKMVEGRVATIDESQPCVKVKVGQRIHKMVRPFELQGITH</sequence>
<dbReference type="AlphaFoldDB" id="A0A0F9ERU1"/>
<organism evidence="1">
    <name type="scientific">marine sediment metagenome</name>
    <dbReference type="NCBI Taxonomy" id="412755"/>
    <lineage>
        <taxon>unclassified sequences</taxon>
        <taxon>metagenomes</taxon>
        <taxon>ecological metagenomes</taxon>
    </lineage>
</organism>
<accession>A0A0F9ERU1</accession>
<reference evidence="1" key="1">
    <citation type="journal article" date="2015" name="Nature">
        <title>Complex archaea that bridge the gap between prokaryotes and eukaryotes.</title>
        <authorList>
            <person name="Spang A."/>
            <person name="Saw J.H."/>
            <person name="Jorgensen S.L."/>
            <person name="Zaremba-Niedzwiedzka K."/>
            <person name="Martijn J."/>
            <person name="Lind A.E."/>
            <person name="van Eijk R."/>
            <person name="Schleper C."/>
            <person name="Guy L."/>
            <person name="Ettema T.J."/>
        </authorList>
    </citation>
    <scope>NUCLEOTIDE SEQUENCE</scope>
</reference>
<dbReference type="EMBL" id="LAZR01023931">
    <property type="protein sequence ID" value="KKL76823.1"/>
    <property type="molecule type" value="Genomic_DNA"/>
</dbReference>
<protein>
    <recommendedName>
        <fullName evidence="2">KOW domain-containing protein</fullName>
    </recommendedName>
</protein>
<name>A0A0F9ERU1_9ZZZZ</name>
<proteinExistence type="predicted"/>